<comment type="similarity">
    <text evidence="2 8">Belongs to the lactate permease family.</text>
</comment>
<feature type="transmembrane region" description="Helical" evidence="8">
    <location>
        <begin position="235"/>
        <end position="258"/>
    </location>
</feature>
<keyword evidence="3 8" id="KW-0813">Transport</keyword>
<feature type="transmembrane region" description="Helical" evidence="8">
    <location>
        <begin position="61"/>
        <end position="82"/>
    </location>
</feature>
<evidence type="ECO:0000256" key="8">
    <source>
        <dbReference type="RuleBase" id="RU365092"/>
    </source>
</evidence>
<dbReference type="GO" id="GO:0015129">
    <property type="term" value="F:lactate transmembrane transporter activity"/>
    <property type="evidence" value="ECO:0007669"/>
    <property type="project" value="UniProtKB-UniRule"/>
</dbReference>
<name>A0A3A8AAG9_9HYPH</name>
<sequence length="560" mass="58677">MSLGLQAFVAALPILVAGLLLVGLRMPARSAMPVVYVVAALLALFVWQVPALRVVAASLQGLVITFDILLIVFGAILLLNTLKHSGALAVIKDSFSAISPDPRIQIVIIVWMFGAFIEGAAGFGTAAAILAPLLVALGFPAMAAVMLGMTLQSTPVTFGAAGTPVLVGLAGGLDGPQLDVLLAENGLTLADYLQLVTNQVVIFHGVAGLFIPVLMVLMTTRFFGANRSWREALPAVPFALFGGVAFVVPYALIGWLLGPEFPSMIGGLAGLAVIIMAARAGFLVPKSLWTFPPRADWPVYWLGSVQADTGEAPPAGTRPSLWRAWAPYLLIAILLVLTRLPALPFGDWLKSLRISFPDIFGTGISAASTPLYLPATVFIATVLVTFWLHRMRPSEMARAFGESTRTLLGAGVVLMFTVPMVRIYVNSDFNELALASMPLAMADWVAQSVGGVWPLFAPSIGALGAFIAGSNTISNLMFGAFQFGVAGQLSMPTVTVVALQAVGAAAGNMIAIHNVVAASATVGYLGREGQVLRLTLVPTLYYVTLVGLMGLVAVGVVSTP</sequence>
<dbReference type="RefSeq" id="WP_109767518.1">
    <property type="nucleotide sequence ID" value="NZ_QFWV02000008.1"/>
</dbReference>
<dbReference type="Proteomes" id="UP000246132">
    <property type="component" value="Unassembled WGS sequence"/>
</dbReference>
<keyword evidence="7 8" id="KW-0472">Membrane</keyword>
<evidence type="ECO:0000256" key="4">
    <source>
        <dbReference type="ARBA" id="ARBA00022475"/>
    </source>
</evidence>
<comment type="caution">
    <text evidence="9">The sequence shown here is derived from an EMBL/GenBank/DDBJ whole genome shotgun (WGS) entry which is preliminary data.</text>
</comment>
<feature type="transmembrane region" description="Helical" evidence="8">
    <location>
        <begin position="264"/>
        <end position="284"/>
    </location>
</feature>
<evidence type="ECO:0000256" key="3">
    <source>
        <dbReference type="ARBA" id="ARBA00022448"/>
    </source>
</evidence>
<feature type="transmembrane region" description="Helical" evidence="8">
    <location>
        <begin position="103"/>
        <end position="123"/>
    </location>
</feature>
<evidence type="ECO:0000256" key="2">
    <source>
        <dbReference type="ARBA" id="ARBA00010100"/>
    </source>
</evidence>
<dbReference type="PANTHER" id="PTHR30003:SF0">
    <property type="entry name" value="GLYCOLATE PERMEASE GLCA-RELATED"/>
    <property type="match status" value="1"/>
</dbReference>
<comment type="function">
    <text evidence="8">Uptake of L-lactate across the membrane. Can also transport D-lactate and glycolate.</text>
</comment>
<keyword evidence="10" id="KW-1185">Reference proteome</keyword>
<feature type="transmembrane region" description="Helical" evidence="8">
    <location>
        <begin position="363"/>
        <end position="387"/>
    </location>
</feature>
<accession>A0A3A8AAG9</accession>
<evidence type="ECO:0000256" key="7">
    <source>
        <dbReference type="ARBA" id="ARBA00023136"/>
    </source>
</evidence>
<dbReference type="InterPro" id="IPR003804">
    <property type="entry name" value="Lactate_perm"/>
</dbReference>
<gene>
    <name evidence="9" type="ORF">DEM25_015675</name>
</gene>
<evidence type="ECO:0000256" key="1">
    <source>
        <dbReference type="ARBA" id="ARBA00004651"/>
    </source>
</evidence>
<comment type="subcellular location">
    <subcellularLocation>
        <location evidence="8">Cell inner membrane</location>
        <topology evidence="8">Multi-pass membrane protein</topology>
    </subcellularLocation>
    <subcellularLocation>
        <location evidence="1">Cell membrane</location>
        <topology evidence="1">Multi-pass membrane protein</topology>
    </subcellularLocation>
</comment>
<evidence type="ECO:0000313" key="9">
    <source>
        <dbReference type="EMBL" id="RKF05989.1"/>
    </source>
</evidence>
<keyword evidence="8" id="KW-0997">Cell inner membrane</keyword>
<keyword evidence="6 8" id="KW-1133">Transmembrane helix</keyword>
<reference evidence="9 10" key="1">
    <citation type="journal article" date="2018" name="Int. J. Syst. Bacteriol.">
        <title>Oceaniradius stylonemae gen. nov., sp. nov., isolated from a red alga, Stylonema cornu-cervi.</title>
        <authorList>
            <person name="Jeong S."/>
        </authorList>
    </citation>
    <scope>NUCLEOTIDE SEQUENCE [LARGE SCALE GENOMIC DNA]</scope>
    <source>
        <strain evidence="9 10">StC1</strain>
    </source>
</reference>
<organism evidence="9 10">
    <name type="scientific">Oceaniradius stylonematis</name>
    <dbReference type="NCBI Taxonomy" id="2184161"/>
    <lineage>
        <taxon>Bacteria</taxon>
        <taxon>Pseudomonadati</taxon>
        <taxon>Pseudomonadota</taxon>
        <taxon>Alphaproteobacteria</taxon>
        <taxon>Hyphomicrobiales</taxon>
        <taxon>Ahrensiaceae</taxon>
        <taxon>Oceaniradius</taxon>
    </lineage>
</organism>
<dbReference type="GO" id="GO:0015295">
    <property type="term" value="F:solute:proton symporter activity"/>
    <property type="evidence" value="ECO:0007669"/>
    <property type="project" value="TreeGrafter"/>
</dbReference>
<dbReference type="GO" id="GO:0005886">
    <property type="term" value="C:plasma membrane"/>
    <property type="evidence" value="ECO:0007669"/>
    <property type="project" value="UniProtKB-SubCell"/>
</dbReference>
<keyword evidence="4" id="KW-1003">Cell membrane</keyword>
<evidence type="ECO:0000313" key="10">
    <source>
        <dbReference type="Proteomes" id="UP000246132"/>
    </source>
</evidence>
<feature type="transmembrane region" description="Helical" evidence="8">
    <location>
        <begin position="325"/>
        <end position="343"/>
    </location>
</feature>
<keyword evidence="5 8" id="KW-0812">Transmembrane</keyword>
<dbReference type="EMBL" id="QFWV02000008">
    <property type="protein sequence ID" value="RKF05989.1"/>
    <property type="molecule type" value="Genomic_DNA"/>
</dbReference>
<dbReference type="AlphaFoldDB" id="A0A3A8AAG9"/>
<dbReference type="PANTHER" id="PTHR30003">
    <property type="entry name" value="L-LACTATE PERMEASE"/>
    <property type="match status" value="1"/>
</dbReference>
<protein>
    <recommendedName>
        <fullName evidence="8">L-lactate permease</fullName>
    </recommendedName>
</protein>
<feature type="transmembrane region" description="Helical" evidence="8">
    <location>
        <begin position="407"/>
        <end position="425"/>
    </location>
</feature>
<proteinExistence type="inferred from homology"/>
<feature type="transmembrane region" description="Helical" evidence="8">
    <location>
        <begin position="445"/>
        <end position="468"/>
    </location>
</feature>
<feature type="transmembrane region" description="Helical" evidence="8">
    <location>
        <begin position="129"/>
        <end position="149"/>
    </location>
</feature>
<dbReference type="OrthoDB" id="9761056at2"/>
<dbReference type="Pfam" id="PF02652">
    <property type="entry name" value="Lactate_perm"/>
    <property type="match status" value="1"/>
</dbReference>
<evidence type="ECO:0000256" key="5">
    <source>
        <dbReference type="ARBA" id="ARBA00022692"/>
    </source>
</evidence>
<feature type="transmembrane region" description="Helical" evidence="8">
    <location>
        <begin position="539"/>
        <end position="558"/>
    </location>
</feature>
<feature type="transmembrane region" description="Helical" evidence="8">
    <location>
        <begin position="201"/>
        <end position="223"/>
    </location>
</feature>
<feature type="transmembrane region" description="Helical" evidence="8">
    <location>
        <begin position="6"/>
        <end position="24"/>
    </location>
</feature>
<feature type="transmembrane region" description="Helical" evidence="8">
    <location>
        <begin position="31"/>
        <end position="49"/>
    </location>
</feature>
<evidence type="ECO:0000256" key="6">
    <source>
        <dbReference type="ARBA" id="ARBA00022989"/>
    </source>
</evidence>